<dbReference type="Pfam" id="PF05227">
    <property type="entry name" value="CHASE3"/>
    <property type="match status" value="1"/>
</dbReference>
<dbReference type="PANTHER" id="PTHR46663:SF3">
    <property type="entry name" value="SLL0267 PROTEIN"/>
    <property type="match status" value="1"/>
</dbReference>
<feature type="transmembrane region" description="Helical" evidence="1">
    <location>
        <begin position="12"/>
        <end position="32"/>
    </location>
</feature>
<name>A0ABQ4UJZ4_9HYPH</name>
<accession>A0ABQ4UJZ4</accession>
<dbReference type="Pfam" id="PF00990">
    <property type="entry name" value="GGDEF"/>
    <property type="match status" value="1"/>
</dbReference>
<keyword evidence="1" id="KW-1133">Transmembrane helix</keyword>
<feature type="transmembrane region" description="Helical" evidence="1">
    <location>
        <begin position="189"/>
        <end position="209"/>
    </location>
</feature>
<dbReference type="Gene3D" id="3.30.70.270">
    <property type="match status" value="1"/>
</dbReference>
<reference evidence="3" key="1">
    <citation type="journal article" date="2021" name="Front. Microbiol.">
        <title>Comprehensive Comparative Genomics and Phenotyping of Methylobacterium Species.</title>
        <authorList>
            <person name="Alessa O."/>
            <person name="Ogura Y."/>
            <person name="Fujitani Y."/>
            <person name="Takami H."/>
            <person name="Hayashi T."/>
            <person name="Sahin N."/>
            <person name="Tani A."/>
        </authorList>
    </citation>
    <scope>NUCLEOTIDE SEQUENCE</scope>
    <source>
        <strain evidence="3">NBRC 15686</strain>
    </source>
</reference>
<keyword evidence="4" id="KW-1185">Reference proteome</keyword>
<feature type="domain" description="GGDEF" evidence="2">
    <location>
        <begin position="253"/>
        <end position="384"/>
    </location>
</feature>
<dbReference type="InterPro" id="IPR007891">
    <property type="entry name" value="CHASE3"/>
</dbReference>
<reference evidence="3" key="2">
    <citation type="submission" date="2021-08" db="EMBL/GenBank/DDBJ databases">
        <authorList>
            <person name="Tani A."/>
            <person name="Ola A."/>
            <person name="Ogura Y."/>
            <person name="Katsura K."/>
            <person name="Hayashi T."/>
        </authorList>
    </citation>
    <scope>NUCLEOTIDE SEQUENCE</scope>
    <source>
        <strain evidence="3">NBRC 15686</strain>
    </source>
</reference>
<dbReference type="SUPFAM" id="SSF55073">
    <property type="entry name" value="Nucleotide cyclase"/>
    <property type="match status" value="1"/>
</dbReference>
<evidence type="ECO:0000313" key="3">
    <source>
        <dbReference type="EMBL" id="GJE67651.1"/>
    </source>
</evidence>
<dbReference type="CDD" id="cd01949">
    <property type="entry name" value="GGDEF"/>
    <property type="match status" value="1"/>
</dbReference>
<gene>
    <name evidence="3" type="ORF">LNAOJCKE_4883</name>
</gene>
<comment type="caution">
    <text evidence="3">The sequence shown here is derived from an EMBL/GenBank/DDBJ whole genome shotgun (WGS) entry which is preliminary data.</text>
</comment>
<dbReference type="PANTHER" id="PTHR46663">
    <property type="entry name" value="DIGUANYLATE CYCLASE DGCT-RELATED"/>
    <property type="match status" value="1"/>
</dbReference>
<protein>
    <recommendedName>
        <fullName evidence="2">GGDEF domain-containing protein</fullName>
    </recommendedName>
</protein>
<proteinExistence type="predicted"/>
<dbReference type="NCBIfam" id="TIGR00254">
    <property type="entry name" value="GGDEF"/>
    <property type="match status" value="1"/>
</dbReference>
<evidence type="ECO:0000313" key="4">
    <source>
        <dbReference type="Proteomes" id="UP001055039"/>
    </source>
</evidence>
<dbReference type="EMBL" id="BPRC01000030">
    <property type="protein sequence ID" value="GJE67651.1"/>
    <property type="molecule type" value="Genomic_DNA"/>
</dbReference>
<keyword evidence="1" id="KW-0472">Membrane</keyword>
<dbReference type="CDD" id="cd19410">
    <property type="entry name" value="HK9-like_sensor"/>
    <property type="match status" value="1"/>
</dbReference>
<dbReference type="InterPro" id="IPR000160">
    <property type="entry name" value="GGDEF_dom"/>
</dbReference>
<dbReference type="Proteomes" id="UP001055039">
    <property type="component" value="Unassembled WGS sequence"/>
</dbReference>
<sequence>MIHRLTGYIETKLVFLAALIACLCIAATLGFYQHVNTVRAGTDNLIASNLRARHLVQLLTLVQNAETGQRGYLLTGRDEYLQPYVQAISQIDQSLLTLQKDYTHNDLAKQVIISIDQQVRAKFSEMKSTIEARQRDGLEAALSIVQQDTGKRLMDAVHTDVGHLLEAERTAINRSALWQRDAAKRDATFWVWMAPMILLPVASCLLLAFRDARRGRREGARLAHASSHDPLTGLLNRSALIDQLDAALLRRPSEVGLLYLDLNDFKAVNDSLGHAVGDRLLVAAAQCLRETLRPVDAIARIGGDEFVVVVEQCSSPSFLLTLARRVEVALEEIQLPELSSRRIGGSVGIAHSAEDASSTARLLEVADTAMYKRKGQLRQIRANPSRPRLSIV</sequence>
<evidence type="ECO:0000259" key="2">
    <source>
        <dbReference type="PROSITE" id="PS50887"/>
    </source>
</evidence>
<dbReference type="PROSITE" id="PS50887">
    <property type="entry name" value="GGDEF"/>
    <property type="match status" value="1"/>
</dbReference>
<dbReference type="InterPro" id="IPR043128">
    <property type="entry name" value="Rev_trsase/Diguanyl_cyclase"/>
</dbReference>
<dbReference type="SMART" id="SM00267">
    <property type="entry name" value="GGDEF"/>
    <property type="match status" value="1"/>
</dbReference>
<organism evidence="3 4">
    <name type="scientific">Methylorubrum aminovorans</name>
    <dbReference type="NCBI Taxonomy" id="269069"/>
    <lineage>
        <taxon>Bacteria</taxon>
        <taxon>Pseudomonadati</taxon>
        <taxon>Pseudomonadota</taxon>
        <taxon>Alphaproteobacteria</taxon>
        <taxon>Hyphomicrobiales</taxon>
        <taxon>Methylobacteriaceae</taxon>
        <taxon>Methylorubrum</taxon>
    </lineage>
</organism>
<evidence type="ECO:0000256" key="1">
    <source>
        <dbReference type="SAM" id="Phobius"/>
    </source>
</evidence>
<dbReference type="InterPro" id="IPR052163">
    <property type="entry name" value="DGC-Regulatory_Protein"/>
</dbReference>
<dbReference type="InterPro" id="IPR029787">
    <property type="entry name" value="Nucleotide_cyclase"/>
</dbReference>
<keyword evidence="1" id="KW-0812">Transmembrane</keyword>